<dbReference type="AlphaFoldDB" id="A0A376HKX2"/>
<dbReference type="SUPFAM" id="SSF52540">
    <property type="entry name" value="P-loop containing nucleoside triphosphate hydrolases"/>
    <property type="match status" value="1"/>
</dbReference>
<dbReference type="EMBL" id="AASATZ010000003">
    <property type="protein sequence ID" value="EFA4416941.1"/>
    <property type="molecule type" value="Genomic_DNA"/>
</dbReference>
<gene>
    <name evidence="2" type="ORF">D3G36_03440</name>
    <name evidence="3" type="ORF">NCTC8603_00434</name>
</gene>
<dbReference type="Proteomes" id="UP000591371">
    <property type="component" value="Unassembled WGS sequence"/>
</dbReference>
<dbReference type="InterPro" id="IPR027417">
    <property type="entry name" value="P-loop_NTPase"/>
</dbReference>
<dbReference type="RefSeq" id="WP_000649630.1">
    <property type="nucleotide sequence ID" value="NZ_CBCSKR010000003.1"/>
</dbReference>
<dbReference type="InterPro" id="IPR011646">
    <property type="entry name" value="KAP_P-loop"/>
</dbReference>
<reference evidence="2 5" key="2">
    <citation type="submission" date="2019-03" db="EMBL/GenBank/DDBJ databases">
        <authorList>
            <consortium name="GenomeTrakr network: Whole genome sequencing for foodborne pathogen traceback"/>
        </authorList>
    </citation>
    <scope>NUCLEOTIDE SEQUENCE [LARGE SCALE GENOMIC DNA]</scope>
    <source>
        <strain evidence="2 5">PSU-1190</strain>
    </source>
</reference>
<accession>A0A376HKX2</accession>
<organism evidence="3 4">
    <name type="scientific">Escherichia coli</name>
    <dbReference type="NCBI Taxonomy" id="562"/>
    <lineage>
        <taxon>Bacteria</taxon>
        <taxon>Pseudomonadati</taxon>
        <taxon>Pseudomonadota</taxon>
        <taxon>Gammaproteobacteria</taxon>
        <taxon>Enterobacterales</taxon>
        <taxon>Enterobacteriaceae</taxon>
        <taxon>Escherichia</taxon>
    </lineage>
</organism>
<name>A0A376HKX2_ECOLX</name>
<sequence>MKCGDCNWNWDEETTFILDDEEEILSKDKLNRRHYAEYLYFYLKEKGQKNNTVINLNAEWGAGKSFFIKRFYNSIKDAHPCVYIDAWKQDFSDDAFLTLFSSLSQQLQTYAGKLDARLIQSGHAIGRFTKGVLPEIISGLIKTYAGVDNVGDIAKEASLIMLKEHQEKLKSIKVLKKELTLWSRLAYENSFSCPIFIFIDELDRCRPDYAISLLEIVKHIFDIKNFVFIIATDTDQLQHSIKNVYGNDFSANDYLGRFFHRRFTLKQPELKDLINGVVGDYIGTDFENITSKTHPLTATLEDFSINISNVFEAFGLNLRDSIRNTERLIDILKSDLVKKKVDYIFIISLMIIYDKERQIIDGLIGRRNAAQRFTDSIKQSSNLKGVSQAILELNLDTNQQRIGVNYIYRTASSRLFISQIEPKINLTLINYLDVALYFINNINMLKSSIKNNGQNSLMIISQQGPIDGDTAIKYLQGALIENGLNTSFYALHNYIELIELATSFD</sequence>
<feature type="domain" description="KAP NTPase" evidence="1">
    <location>
        <begin position="32"/>
        <end position="274"/>
    </location>
</feature>
<evidence type="ECO:0000313" key="3">
    <source>
        <dbReference type="EMBL" id="STK59926.1"/>
    </source>
</evidence>
<dbReference type="Proteomes" id="UP000255153">
    <property type="component" value="Unassembled WGS sequence"/>
</dbReference>
<dbReference type="Gene3D" id="3.40.50.300">
    <property type="entry name" value="P-loop containing nucleotide triphosphate hydrolases"/>
    <property type="match status" value="1"/>
</dbReference>
<evidence type="ECO:0000313" key="4">
    <source>
        <dbReference type="Proteomes" id="UP000255153"/>
    </source>
</evidence>
<evidence type="ECO:0000313" key="5">
    <source>
        <dbReference type="Proteomes" id="UP000591371"/>
    </source>
</evidence>
<evidence type="ECO:0000259" key="1">
    <source>
        <dbReference type="Pfam" id="PF07693"/>
    </source>
</evidence>
<comment type="caution">
    <text evidence="3">The sequence shown here is derived from an EMBL/GenBank/DDBJ whole genome shotgun (WGS) entry which is preliminary data.</text>
</comment>
<evidence type="ECO:0000313" key="2">
    <source>
        <dbReference type="EMBL" id="EFA4416941.1"/>
    </source>
</evidence>
<dbReference type="EMBL" id="UGEE01000003">
    <property type="protein sequence ID" value="STK59926.1"/>
    <property type="molecule type" value="Genomic_DNA"/>
</dbReference>
<dbReference type="Pfam" id="PF07693">
    <property type="entry name" value="KAP_NTPase"/>
    <property type="match status" value="1"/>
</dbReference>
<reference evidence="3 4" key="1">
    <citation type="submission" date="2018-06" db="EMBL/GenBank/DDBJ databases">
        <authorList>
            <consortium name="Pathogen Informatics"/>
            <person name="Doyle S."/>
        </authorList>
    </citation>
    <scope>NUCLEOTIDE SEQUENCE [LARGE SCALE GENOMIC DNA]</scope>
    <source>
        <strain evidence="3 4">NCTC8603</strain>
    </source>
</reference>
<protein>
    <submittedName>
        <fullName evidence="3">KAP P-loop domain-containing protein</fullName>
    </submittedName>
    <submittedName>
        <fullName evidence="2">NTPase</fullName>
    </submittedName>
</protein>
<proteinExistence type="predicted"/>